<reference evidence="2" key="1">
    <citation type="submission" date="2018-11" db="EMBL/GenBank/DDBJ databases">
        <authorList>
            <consortium name="Pathogen Informatics"/>
        </authorList>
    </citation>
    <scope>NUCLEOTIDE SEQUENCE</scope>
</reference>
<dbReference type="AlphaFoldDB" id="A0A3S5C0F6"/>
<feature type="region of interest" description="Disordered" evidence="1">
    <location>
        <begin position="190"/>
        <end position="214"/>
    </location>
</feature>
<proteinExistence type="predicted"/>
<evidence type="ECO:0000313" key="3">
    <source>
        <dbReference type="Proteomes" id="UP000784294"/>
    </source>
</evidence>
<keyword evidence="3" id="KW-1185">Reference proteome</keyword>
<protein>
    <submittedName>
        <fullName evidence="2">Uncharacterized protein</fullName>
    </submittedName>
</protein>
<gene>
    <name evidence="2" type="ORF">PXEA_LOCUS20763</name>
</gene>
<accession>A0A3S5C0F6</accession>
<organism evidence="2 3">
    <name type="scientific">Protopolystoma xenopodis</name>
    <dbReference type="NCBI Taxonomy" id="117903"/>
    <lineage>
        <taxon>Eukaryota</taxon>
        <taxon>Metazoa</taxon>
        <taxon>Spiralia</taxon>
        <taxon>Lophotrochozoa</taxon>
        <taxon>Platyhelminthes</taxon>
        <taxon>Monogenea</taxon>
        <taxon>Polyopisthocotylea</taxon>
        <taxon>Polystomatidea</taxon>
        <taxon>Polystomatidae</taxon>
        <taxon>Protopolystoma</taxon>
    </lineage>
</organism>
<dbReference type="EMBL" id="CAAALY010086450">
    <property type="protein sequence ID" value="VEL27323.1"/>
    <property type="molecule type" value="Genomic_DNA"/>
</dbReference>
<feature type="region of interest" description="Disordered" evidence="1">
    <location>
        <begin position="1"/>
        <end position="31"/>
    </location>
</feature>
<feature type="region of interest" description="Disordered" evidence="1">
    <location>
        <begin position="244"/>
        <end position="269"/>
    </location>
</feature>
<dbReference type="Proteomes" id="UP000784294">
    <property type="component" value="Unassembled WGS sequence"/>
</dbReference>
<evidence type="ECO:0000256" key="1">
    <source>
        <dbReference type="SAM" id="MobiDB-lite"/>
    </source>
</evidence>
<comment type="caution">
    <text evidence="2">The sequence shown here is derived from an EMBL/GenBank/DDBJ whole genome shotgun (WGS) entry which is preliminary data.</text>
</comment>
<feature type="compositionally biased region" description="Basic and acidic residues" evidence="1">
    <location>
        <begin position="256"/>
        <end position="269"/>
    </location>
</feature>
<evidence type="ECO:0000313" key="2">
    <source>
        <dbReference type="EMBL" id="VEL27323.1"/>
    </source>
</evidence>
<name>A0A3S5C0F6_9PLAT</name>
<sequence length="269" mass="27660">MLPIATPGQAIPQEASSISGHLRSSGASPGRLDDPIGTAILGACPSNRPDHFANPHSHLGVGWAGGLIWLRDNPRPVWPQSAASAPATGQPIFCHLHKAVPLSSGTGCQPCTLVSSAGPFVETVASCTASSALVSRPATTSAVSGTAPLAGLSTRLAAVSTDASSADPAPAASSALSSVSALSLAMAPHAHSLRARPSRPGSSGHMAPGQSRHTVAETRPLSFVYLCESDKMRLTSSSLHESSSFWANSDAMQSREAMDTLKMDKRRQE</sequence>